<comment type="caution">
    <text evidence="3">The sequence shown here is derived from an EMBL/GenBank/DDBJ whole genome shotgun (WGS) entry which is preliminary data.</text>
</comment>
<evidence type="ECO:0000256" key="2">
    <source>
        <dbReference type="SAM" id="SignalP"/>
    </source>
</evidence>
<name>A0AAV9XEA0_9PEZI</name>
<keyword evidence="4" id="KW-1185">Reference proteome</keyword>
<evidence type="ECO:0000256" key="1">
    <source>
        <dbReference type="SAM" id="MobiDB-lite"/>
    </source>
</evidence>
<feature type="compositionally biased region" description="Polar residues" evidence="1">
    <location>
        <begin position="24"/>
        <end position="34"/>
    </location>
</feature>
<evidence type="ECO:0000313" key="4">
    <source>
        <dbReference type="Proteomes" id="UP001365542"/>
    </source>
</evidence>
<reference evidence="3 4" key="1">
    <citation type="submission" date="2019-10" db="EMBL/GenBank/DDBJ databases">
        <authorList>
            <person name="Palmer J.M."/>
        </authorList>
    </citation>
    <scope>NUCLEOTIDE SEQUENCE [LARGE SCALE GENOMIC DNA]</scope>
    <source>
        <strain evidence="3 4">TWF694</strain>
    </source>
</reference>
<dbReference type="AlphaFoldDB" id="A0AAV9XEA0"/>
<sequence>MKFTQIIVTALFLATSAFAGPLTSHASKSSTPGQTHKDSTSSHTAADTIDEGNIVKDMIITEIQKLPDAEMDKELTALLKKAAAH</sequence>
<dbReference type="Proteomes" id="UP001365542">
    <property type="component" value="Unassembled WGS sequence"/>
</dbReference>
<organism evidence="3 4">
    <name type="scientific">Orbilia ellipsospora</name>
    <dbReference type="NCBI Taxonomy" id="2528407"/>
    <lineage>
        <taxon>Eukaryota</taxon>
        <taxon>Fungi</taxon>
        <taxon>Dikarya</taxon>
        <taxon>Ascomycota</taxon>
        <taxon>Pezizomycotina</taxon>
        <taxon>Orbiliomycetes</taxon>
        <taxon>Orbiliales</taxon>
        <taxon>Orbiliaceae</taxon>
        <taxon>Orbilia</taxon>
    </lineage>
</organism>
<dbReference type="EMBL" id="JAVHJO010000005">
    <property type="protein sequence ID" value="KAK6540430.1"/>
    <property type="molecule type" value="Genomic_DNA"/>
</dbReference>
<feature type="chain" id="PRO_5044001621" evidence="2">
    <location>
        <begin position="20"/>
        <end position="85"/>
    </location>
</feature>
<feature type="region of interest" description="Disordered" evidence="1">
    <location>
        <begin position="22"/>
        <end position="49"/>
    </location>
</feature>
<gene>
    <name evidence="3" type="ORF">TWF694_009225</name>
</gene>
<evidence type="ECO:0000313" key="3">
    <source>
        <dbReference type="EMBL" id="KAK6540430.1"/>
    </source>
</evidence>
<feature type="signal peptide" evidence="2">
    <location>
        <begin position="1"/>
        <end position="19"/>
    </location>
</feature>
<proteinExistence type="predicted"/>
<keyword evidence="2" id="KW-0732">Signal</keyword>
<protein>
    <submittedName>
        <fullName evidence="3">Uncharacterized protein</fullName>
    </submittedName>
</protein>
<accession>A0AAV9XEA0</accession>